<dbReference type="Proteomes" id="UP000271469">
    <property type="component" value="Chromosome"/>
</dbReference>
<protein>
    <submittedName>
        <fullName evidence="1">Uncharacterized protein</fullName>
    </submittedName>
</protein>
<reference evidence="1 2" key="1">
    <citation type="submission" date="2018-11" db="EMBL/GenBank/DDBJ databases">
        <title>Gordonia insulae sp. nov., isolated from an island soil.</title>
        <authorList>
            <person name="Kim Y.S."/>
            <person name="Kim S.B."/>
        </authorList>
    </citation>
    <scope>NUCLEOTIDE SEQUENCE [LARGE SCALE GENOMIC DNA]</scope>
    <source>
        <strain evidence="1 2">MMS17-SY073</strain>
    </source>
</reference>
<gene>
    <name evidence="1" type="ORF">D7316_04577</name>
</gene>
<keyword evidence="2" id="KW-1185">Reference proteome</keyword>
<proteinExistence type="predicted"/>
<name>A0A3G8JTC2_9ACTN</name>
<dbReference type="AlphaFoldDB" id="A0A3G8JTC2"/>
<accession>A0A3G8JTC2</accession>
<dbReference type="EMBL" id="CP033972">
    <property type="protein sequence ID" value="AZG47965.1"/>
    <property type="molecule type" value="Genomic_DNA"/>
</dbReference>
<dbReference type="KEGG" id="gom:D7316_04577"/>
<organism evidence="1 2">
    <name type="scientific">Gordonia insulae</name>
    <dbReference type="NCBI Taxonomy" id="2420509"/>
    <lineage>
        <taxon>Bacteria</taxon>
        <taxon>Bacillati</taxon>
        <taxon>Actinomycetota</taxon>
        <taxon>Actinomycetes</taxon>
        <taxon>Mycobacteriales</taxon>
        <taxon>Gordoniaceae</taxon>
        <taxon>Gordonia</taxon>
    </lineage>
</organism>
<sequence>MSFTSPFPDVEIPNLSVYDFLFGSISDADLDRVALVDPKTGDETTYRRLIGQIDAAAGALAARG</sequence>
<evidence type="ECO:0000313" key="2">
    <source>
        <dbReference type="Proteomes" id="UP000271469"/>
    </source>
</evidence>
<evidence type="ECO:0000313" key="1">
    <source>
        <dbReference type="EMBL" id="AZG47965.1"/>
    </source>
</evidence>